<gene>
    <name evidence="1" type="ORF">ACIPUP_07475</name>
</gene>
<sequence>MNQQYLEYLRGCVSTALADIHRANTSGVGVGAIRTTKYPRQRKRVVALDDRNVCATTDAMHCPETRSRKRPAPPIDPITYGTASWRRAVNELELHHTAWVRYCYGNDLNYEYQKAICVHVWNEYKTALTGKKTTEKVRRRIESLVWLAVQRYAATCGCLFVSREYNDSELAKLSGISRSTWCENYKHHWDGLTEMVSELDRDSLNTIIKNRNESRLKQIDAQSLQNRTN</sequence>
<dbReference type="RefSeq" id="WP_400395174.1">
    <property type="nucleotide sequence ID" value="NZ_JBIXLL010000003.1"/>
</dbReference>
<dbReference type="EMBL" id="JBIXLL010000003">
    <property type="protein sequence ID" value="MFJ5428991.1"/>
    <property type="molecule type" value="Genomic_DNA"/>
</dbReference>
<dbReference type="InterPro" id="IPR010455">
    <property type="entry name" value="Phage_82_GpQ"/>
</dbReference>
<dbReference type="Pfam" id="PF06323">
    <property type="entry name" value="Phage_antiter_Q"/>
    <property type="match status" value="1"/>
</dbReference>
<organism evidence="1 2">
    <name type="scientific">Pectobacterium actinidiae</name>
    <dbReference type="NCBI Taxonomy" id="1507808"/>
    <lineage>
        <taxon>Bacteria</taxon>
        <taxon>Pseudomonadati</taxon>
        <taxon>Pseudomonadota</taxon>
        <taxon>Gammaproteobacteria</taxon>
        <taxon>Enterobacterales</taxon>
        <taxon>Pectobacteriaceae</taxon>
        <taxon>Pectobacterium</taxon>
    </lineage>
</organism>
<dbReference type="Proteomes" id="UP001617689">
    <property type="component" value="Unassembled WGS sequence"/>
</dbReference>
<evidence type="ECO:0000313" key="1">
    <source>
        <dbReference type="EMBL" id="MFJ5428991.1"/>
    </source>
</evidence>
<keyword evidence="2" id="KW-1185">Reference proteome</keyword>
<protein>
    <submittedName>
        <fullName evidence="1">Bacteriophage antitermination protein Q</fullName>
    </submittedName>
</protein>
<reference evidence="1 2" key="1">
    <citation type="submission" date="2024-10" db="EMBL/GenBank/DDBJ databases">
        <authorList>
            <person name="Lu C.-H."/>
        </authorList>
    </citation>
    <scope>NUCLEOTIDE SEQUENCE [LARGE SCALE GENOMIC DNA]</scope>
    <source>
        <strain evidence="1 2">22ZTDG03-2</strain>
    </source>
</reference>
<comment type="caution">
    <text evidence="1">The sequence shown here is derived from an EMBL/GenBank/DDBJ whole genome shotgun (WGS) entry which is preliminary data.</text>
</comment>
<evidence type="ECO:0000313" key="2">
    <source>
        <dbReference type="Proteomes" id="UP001617689"/>
    </source>
</evidence>
<proteinExistence type="predicted"/>
<name>A0ABW8G8L5_9GAMM</name>
<accession>A0ABW8G8L5</accession>